<gene>
    <name evidence="5" type="ORF">niasHS_001777</name>
    <name evidence="3" type="ORF">niasHS_004113</name>
    <name evidence="4" type="ORF">niasHS_004161</name>
    <name evidence="2" type="ORF">niasHS_005259</name>
    <name evidence="1" type="ORF">niasHS_008146</name>
</gene>
<accession>A0ABD2J8Y1</accession>
<protein>
    <submittedName>
        <fullName evidence="2">Uncharacterized protein</fullName>
    </submittedName>
</protein>
<evidence type="ECO:0000313" key="4">
    <source>
        <dbReference type="EMBL" id="KAL3096217.1"/>
    </source>
</evidence>
<dbReference type="EMBL" id="JBICCN010000041">
    <property type="protein sequence ID" value="KAL3099160.1"/>
    <property type="molecule type" value="Genomic_DNA"/>
</dbReference>
<reference evidence="2 6" key="1">
    <citation type="submission" date="2024-10" db="EMBL/GenBank/DDBJ databases">
        <authorList>
            <person name="Kim D."/>
        </authorList>
    </citation>
    <scope>NUCLEOTIDE SEQUENCE [LARGE SCALE GENOMIC DNA]</scope>
    <source>
        <strain evidence="2">Taebaek</strain>
    </source>
</reference>
<evidence type="ECO:0000313" key="5">
    <source>
        <dbReference type="EMBL" id="KAL3099160.1"/>
    </source>
</evidence>
<keyword evidence="6" id="KW-1185">Reference proteome</keyword>
<dbReference type="Gene3D" id="2.170.260.10">
    <property type="entry name" value="paz domain"/>
    <property type="match status" value="1"/>
</dbReference>
<dbReference type="EMBL" id="JBICCN010000097">
    <property type="protein sequence ID" value="KAL3094100.1"/>
    <property type="molecule type" value="Genomic_DNA"/>
</dbReference>
<dbReference type="EMBL" id="JBICCN010000185">
    <property type="protein sequence ID" value="KAL3087020.1"/>
    <property type="molecule type" value="Genomic_DNA"/>
</dbReference>
<dbReference type="SUPFAM" id="SSF101690">
    <property type="entry name" value="PAZ domain"/>
    <property type="match status" value="1"/>
</dbReference>
<evidence type="ECO:0000313" key="3">
    <source>
        <dbReference type="EMBL" id="KAL3094100.1"/>
    </source>
</evidence>
<dbReference type="AlphaFoldDB" id="A0ABD2J8Y1"/>
<organism evidence="2 6">
    <name type="scientific">Heterodera schachtii</name>
    <name type="common">Sugarbeet cyst nematode worm</name>
    <name type="synonym">Tylenchus schachtii</name>
    <dbReference type="NCBI Taxonomy" id="97005"/>
    <lineage>
        <taxon>Eukaryota</taxon>
        <taxon>Metazoa</taxon>
        <taxon>Ecdysozoa</taxon>
        <taxon>Nematoda</taxon>
        <taxon>Chromadorea</taxon>
        <taxon>Rhabditida</taxon>
        <taxon>Tylenchina</taxon>
        <taxon>Tylenchomorpha</taxon>
        <taxon>Tylenchoidea</taxon>
        <taxon>Heteroderidae</taxon>
        <taxon>Heteroderinae</taxon>
        <taxon>Heterodera</taxon>
    </lineage>
</organism>
<evidence type="ECO:0000313" key="6">
    <source>
        <dbReference type="Proteomes" id="UP001620645"/>
    </source>
</evidence>
<dbReference type="InterPro" id="IPR036085">
    <property type="entry name" value="PAZ_dom_sf"/>
</dbReference>
<dbReference type="EMBL" id="JBICCN010000074">
    <property type="protein sequence ID" value="KAL3096217.1"/>
    <property type="molecule type" value="Genomic_DNA"/>
</dbReference>
<comment type="caution">
    <text evidence="2">The sequence shown here is derived from an EMBL/GenBank/DDBJ whole genome shotgun (WGS) entry which is preliminary data.</text>
</comment>
<dbReference type="EMBL" id="JBICCN010000186">
    <property type="protein sequence ID" value="KAL3086845.1"/>
    <property type="molecule type" value="Genomic_DNA"/>
</dbReference>
<name>A0ABD2J8Y1_HETSC</name>
<proteinExistence type="predicted"/>
<evidence type="ECO:0000313" key="1">
    <source>
        <dbReference type="EMBL" id="KAL3086845.1"/>
    </source>
</evidence>
<evidence type="ECO:0000313" key="2">
    <source>
        <dbReference type="EMBL" id="KAL3087020.1"/>
    </source>
</evidence>
<dbReference type="Proteomes" id="UP001620645">
    <property type="component" value="Unassembled WGS sequence"/>
</dbReference>
<sequence>MLQKRRVENMNFLRDLSLKTVHLKNNIIISANSLSFHGADRLVAYRGYLSITVEQHLYARHRVRLRFPFLPCVVQHGGNHHCYYYPIELLQIVCCDAESQQQHS</sequence>